<dbReference type="SUPFAM" id="SSF52343">
    <property type="entry name" value="Ferredoxin reductase-like, C-terminal NADP-linked domain"/>
    <property type="match status" value="1"/>
</dbReference>
<dbReference type="PROSITE" id="PS51384">
    <property type="entry name" value="FAD_FR"/>
    <property type="match status" value="1"/>
</dbReference>
<dbReference type="PRINTS" id="PR00406">
    <property type="entry name" value="CYTB5RDTASE"/>
</dbReference>
<comment type="cofactor">
    <cofactor evidence="1 11 12">
        <name>FAD</name>
        <dbReference type="ChEBI" id="CHEBI:57692"/>
    </cofactor>
</comment>
<dbReference type="InterPro" id="IPR017927">
    <property type="entry name" value="FAD-bd_FR_type"/>
</dbReference>
<proteinExistence type="inferred from homology"/>
<comment type="similarity">
    <text evidence="3 12">Belongs to the flavoprotein pyridine nucleotide cytochrome reductase family.</text>
</comment>
<dbReference type="InterPro" id="IPR001709">
    <property type="entry name" value="Flavoprot_Pyr_Nucl_cyt_Rdtase"/>
</dbReference>
<feature type="binding site" evidence="11">
    <location>
        <position position="123"/>
    </location>
    <ligand>
        <name>FAD</name>
        <dbReference type="ChEBI" id="CHEBI:57692"/>
    </ligand>
</feature>
<feature type="binding site" evidence="11">
    <location>
        <position position="140"/>
    </location>
    <ligand>
        <name>FAD</name>
        <dbReference type="ChEBI" id="CHEBI:57692"/>
    </ligand>
</feature>
<evidence type="ECO:0000256" key="12">
    <source>
        <dbReference type="RuleBase" id="RU361226"/>
    </source>
</evidence>
<dbReference type="InterPro" id="IPR017938">
    <property type="entry name" value="Riboflavin_synthase-like_b-brl"/>
</dbReference>
<feature type="binding site" evidence="11">
    <location>
        <position position="124"/>
    </location>
    <ligand>
        <name>FAD</name>
        <dbReference type="ChEBI" id="CHEBI:57692"/>
    </ligand>
</feature>
<keyword evidence="15" id="KW-1185">Reference proteome</keyword>
<dbReference type="AlphaFoldDB" id="A0A5C3QYP0"/>
<dbReference type="PRINTS" id="PR00371">
    <property type="entry name" value="FPNCR"/>
</dbReference>
<dbReference type="Proteomes" id="UP000305067">
    <property type="component" value="Unassembled WGS sequence"/>
</dbReference>
<reference evidence="14 15" key="1">
    <citation type="journal article" date="2019" name="Nat. Ecol. Evol.">
        <title>Megaphylogeny resolves global patterns of mushroom evolution.</title>
        <authorList>
            <person name="Varga T."/>
            <person name="Krizsan K."/>
            <person name="Foldi C."/>
            <person name="Dima B."/>
            <person name="Sanchez-Garcia M."/>
            <person name="Sanchez-Ramirez S."/>
            <person name="Szollosi G.J."/>
            <person name="Szarkandi J.G."/>
            <person name="Papp V."/>
            <person name="Albert L."/>
            <person name="Andreopoulos W."/>
            <person name="Angelini C."/>
            <person name="Antonin V."/>
            <person name="Barry K.W."/>
            <person name="Bougher N.L."/>
            <person name="Buchanan P."/>
            <person name="Buyck B."/>
            <person name="Bense V."/>
            <person name="Catcheside P."/>
            <person name="Chovatia M."/>
            <person name="Cooper J."/>
            <person name="Damon W."/>
            <person name="Desjardin D."/>
            <person name="Finy P."/>
            <person name="Geml J."/>
            <person name="Haridas S."/>
            <person name="Hughes K."/>
            <person name="Justo A."/>
            <person name="Karasinski D."/>
            <person name="Kautmanova I."/>
            <person name="Kiss B."/>
            <person name="Kocsube S."/>
            <person name="Kotiranta H."/>
            <person name="LaButti K.M."/>
            <person name="Lechner B.E."/>
            <person name="Liimatainen K."/>
            <person name="Lipzen A."/>
            <person name="Lukacs Z."/>
            <person name="Mihaltcheva S."/>
            <person name="Morgado L.N."/>
            <person name="Niskanen T."/>
            <person name="Noordeloos M.E."/>
            <person name="Ohm R.A."/>
            <person name="Ortiz-Santana B."/>
            <person name="Ovrebo C."/>
            <person name="Racz N."/>
            <person name="Riley R."/>
            <person name="Savchenko A."/>
            <person name="Shiryaev A."/>
            <person name="Soop K."/>
            <person name="Spirin V."/>
            <person name="Szebenyi C."/>
            <person name="Tomsovsky M."/>
            <person name="Tulloss R.E."/>
            <person name="Uehling J."/>
            <person name="Grigoriev I.V."/>
            <person name="Vagvolgyi C."/>
            <person name="Papp T."/>
            <person name="Martin F.M."/>
            <person name="Miettinen O."/>
            <person name="Hibbett D.S."/>
            <person name="Nagy L.G."/>
        </authorList>
    </citation>
    <scope>NUCLEOTIDE SEQUENCE [LARGE SCALE GENOMIC DNA]</scope>
    <source>
        <strain evidence="14 15">CBS 309.79</strain>
    </source>
</reference>
<dbReference type="FunFam" id="3.40.50.80:FF:000009">
    <property type="entry name" value="NADH-cytochrome b5 reductase"/>
    <property type="match status" value="1"/>
</dbReference>
<evidence type="ECO:0000313" key="15">
    <source>
        <dbReference type="Proteomes" id="UP000305067"/>
    </source>
</evidence>
<evidence type="ECO:0000256" key="4">
    <source>
        <dbReference type="ARBA" id="ARBA00022630"/>
    </source>
</evidence>
<keyword evidence="4 11" id="KW-0285">Flavoprotein</keyword>
<dbReference type="Pfam" id="PF00175">
    <property type="entry name" value="NAD_binding_1"/>
    <property type="match status" value="1"/>
</dbReference>
<dbReference type="PANTHER" id="PTHR19370:SF171">
    <property type="entry name" value="NADH-CYTOCHROME B5 REDUCTASE 2"/>
    <property type="match status" value="1"/>
</dbReference>
<name>A0A5C3QYP0_9AGAR</name>
<evidence type="ECO:0000259" key="13">
    <source>
        <dbReference type="PROSITE" id="PS51384"/>
    </source>
</evidence>
<dbReference type="Gene3D" id="3.40.50.80">
    <property type="entry name" value="Nucleotide-binding domain of ferredoxin-NADP reductase (FNR) module"/>
    <property type="match status" value="1"/>
</dbReference>
<protein>
    <recommendedName>
        <fullName evidence="12">NADH-cytochrome b5 reductase</fullName>
        <ecNumber evidence="12">1.6.2.2</ecNumber>
    </recommendedName>
</protein>
<dbReference type="STRING" id="1884261.A0A5C3QYP0"/>
<organism evidence="14 15">
    <name type="scientific">Pterulicium gracile</name>
    <dbReference type="NCBI Taxonomy" id="1884261"/>
    <lineage>
        <taxon>Eukaryota</taxon>
        <taxon>Fungi</taxon>
        <taxon>Dikarya</taxon>
        <taxon>Basidiomycota</taxon>
        <taxon>Agaricomycotina</taxon>
        <taxon>Agaricomycetes</taxon>
        <taxon>Agaricomycetidae</taxon>
        <taxon>Agaricales</taxon>
        <taxon>Pleurotineae</taxon>
        <taxon>Pterulaceae</taxon>
        <taxon>Pterulicium</taxon>
    </lineage>
</organism>
<dbReference type="OrthoDB" id="432685at2759"/>
<dbReference type="PANTHER" id="PTHR19370">
    <property type="entry name" value="NADH-CYTOCHROME B5 REDUCTASE"/>
    <property type="match status" value="1"/>
</dbReference>
<dbReference type="SUPFAM" id="SSF63380">
    <property type="entry name" value="Riboflavin synthase domain-like"/>
    <property type="match status" value="1"/>
</dbReference>
<feature type="binding site" evidence="11">
    <location>
        <position position="150"/>
    </location>
    <ligand>
        <name>FAD</name>
        <dbReference type="ChEBI" id="CHEBI:57692"/>
    </ligand>
</feature>
<evidence type="ECO:0000256" key="10">
    <source>
        <dbReference type="ARBA" id="ARBA00047682"/>
    </source>
</evidence>
<keyword evidence="6 11" id="KW-0274">FAD</keyword>
<evidence type="ECO:0000313" key="14">
    <source>
        <dbReference type="EMBL" id="TFL03484.1"/>
    </source>
</evidence>
<accession>A0A5C3QYP0</accession>
<evidence type="ECO:0000256" key="6">
    <source>
        <dbReference type="ARBA" id="ARBA00022827"/>
    </source>
</evidence>
<gene>
    <name evidence="14" type="ORF">BDV98DRAFT_602912</name>
</gene>
<comment type="catalytic activity">
    <reaction evidence="10 12">
        <text>2 Fe(III)-[cytochrome b5] + NADH = 2 Fe(II)-[cytochrome b5] + NAD(+) + H(+)</text>
        <dbReference type="Rhea" id="RHEA:46680"/>
        <dbReference type="Rhea" id="RHEA-COMP:10438"/>
        <dbReference type="Rhea" id="RHEA-COMP:10439"/>
        <dbReference type="ChEBI" id="CHEBI:15378"/>
        <dbReference type="ChEBI" id="CHEBI:29033"/>
        <dbReference type="ChEBI" id="CHEBI:29034"/>
        <dbReference type="ChEBI" id="CHEBI:57540"/>
        <dbReference type="ChEBI" id="CHEBI:57945"/>
        <dbReference type="EC" id="1.6.2.2"/>
    </reaction>
</comment>
<dbReference type="InterPro" id="IPR008333">
    <property type="entry name" value="Cbr1-like_FAD-bd_dom"/>
</dbReference>
<dbReference type="GO" id="GO:0090524">
    <property type="term" value="F:cytochrome-b5 reductase activity, acting on NADH"/>
    <property type="evidence" value="ECO:0007669"/>
    <property type="project" value="UniProtKB-EC"/>
</dbReference>
<dbReference type="Gene3D" id="2.40.30.10">
    <property type="entry name" value="Translation factors"/>
    <property type="match status" value="1"/>
</dbReference>
<evidence type="ECO:0000256" key="5">
    <source>
        <dbReference type="ARBA" id="ARBA00022787"/>
    </source>
</evidence>
<keyword evidence="7 12" id="KW-0560">Oxidoreductase</keyword>
<evidence type="ECO:0000256" key="2">
    <source>
        <dbReference type="ARBA" id="ARBA00004572"/>
    </source>
</evidence>
<dbReference type="InterPro" id="IPR039261">
    <property type="entry name" value="FNR_nucleotide-bd"/>
</dbReference>
<dbReference type="CDD" id="cd06183">
    <property type="entry name" value="cyt_b5_reduct_like"/>
    <property type="match status" value="1"/>
</dbReference>
<evidence type="ECO:0000256" key="8">
    <source>
        <dbReference type="ARBA" id="ARBA00023027"/>
    </source>
</evidence>
<sequence>MFRSATARAFGAARRYSTAPPAAPKSSNAPLYLMGAGCVGLGAYIFMFRGEALAPKQEHSPLDPDNFKDFKLKKIIPYNDNTSQFVFELPNNEASLLPVASMLLVRASDPAALKDKKGNPVIRPYTPISPSDHKGELVFLIKKYDTGNASKHIHDLKEGETLALKGPIVKFPYKANEFDQVALIGGGSGITPLYQIANHALADKNNTTKFKLIFANVSPKDILMRESLDDLKAKYPNNFDVVYVVDKGDANWTGPTGYITSDLIKQHVAPPSLQDKVKVFICGPPPQVASIAGKKAGMKQGELGGVLKELGYTEEQVFKF</sequence>
<dbReference type="EMBL" id="ML178820">
    <property type="protein sequence ID" value="TFL03484.1"/>
    <property type="molecule type" value="Genomic_DNA"/>
</dbReference>
<dbReference type="Pfam" id="PF00970">
    <property type="entry name" value="FAD_binding_6"/>
    <property type="match status" value="1"/>
</dbReference>
<evidence type="ECO:0000256" key="11">
    <source>
        <dbReference type="PIRSR" id="PIRSR601834-1"/>
    </source>
</evidence>
<dbReference type="EC" id="1.6.2.2" evidence="12"/>
<feature type="binding site" evidence="11">
    <location>
        <position position="142"/>
    </location>
    <ligand>
        <name>FAD</name>
        <dbReference type="ChEBI" id="CHEBI:57692"/>
    </ligand>
</feature>
<feature type="binding site" evidence="11">
    <location>
        <position position="125"/>
    </location>
    <ligand>
        <name>FAD</name>
        <dbReference type="ChEBI" id="CHEBI:57692"/>
    </ligand>
</feature>
<dbReference type="GO" id="GO:0005741">
    <property type="term" value="C:mitochondrial outer membrane"/>
    <property type="evidence" value="ECO:0007669"/>
    <property type="project" value="UniProtKB-SubCell"/>
</dbReference>
<keyword evidence="5" id="KW-0472">Membrane</keyword>
<evidence type="ECO:0000256" key="1">
    <source>
        <dbReference type="ARBA" id="ARBA00001974"/>
    </source>
</evidence>
<dbReference type="InterPro" id="IPR001834">
    <property type="entry name" value="CBR-like"/>
</dbReference>
<feature type="domain" description="FAD-binding FR-type" evidence="13">
    <location>
        <begin position="65"/>
        <end position="174"/>
    </location>
</feature>
<evidence type="ECO:0000256" key="7">
    <source>
        <dbReference type="ARBA" id="ARBA00023002"/>
    </source>
</evidence>
<comment type="subcellular location">
    <subcellularLocation>
        <location evidence="2">Mitochondrion outer membrane</location>
        <topology evidence="2">Single-pass membrane protein</topology>
    </subcellularLocation>
</comment>
<evidence type="ECO:0000256" key="9">
    <source>
        <dbReference type="ARBA" id="ARBA00023128"/>
    </source>
</evidence>
<keyword evidence="5" id="KW-1000">Mitochondrion outer membrane</keyword>
<keyword evidence="8 12" id="KW-0520">NAD</keyword>
<evidence type="ECO:0000256" key="3">
    <source>
        <dbReference type="ARBA" id="ARBA00006105"/>
    </source>
</evidence>
<dbReference type="InterPro" id="IPR001433">
    <property type="entry name" value="OxRdtase_FAD/NAD-bd"/>
</dbReference>
<feature type="binding site" evidence="11">
    <location>
        <position position="191"/>
    </location>
    <ligand>
        <name>FAD</name>
        <dbReference type="ChEBI" id="CHEBI:57692"/>
    </ligand>
</feature>
<keyword evidence="9" id="KW-0496">Mitochondrion</keyword>